<gene>
    <name evidence="4" type="ORF">SDC9_53274</name>
</gene>
<dbReference type="PROSITE" id="PS51736">
    <property type="entry name" value="RECOMBINASES_3"/>
    <property type="match status" value="1"/>
</dbReference>
<feature type="domain" description="Resolvase/invertase-type recombinase catalytic" evidence="2">
    <location>
        <begin position="4"/>
        <end position="159"/>
    </location>
</feature>
<dbReference type="InterPro" id="IPR025827">
    <property type="entry name" value="Zn_ribbon_recom_dom"/>
</dbReference>
<evidence type="ECO:0000256" key="1">
    <source>
        <dbReference type="SAM" id="Coils"/>
    </source>
</evidence>
<evidence type="ECO:0000313" key="4">
    <source>
        <dbReference type="EMBL" id="MPM06970.1"/>
    </source>
</evidence>
<dbReference type="PANTHER" id="PTHR30461">
    <property type="entry name" value="DNA-INVERTASE FROM LAMBDOID PROPHAGE"/>
    <property type="match status" value="1"/>
</dbReference>
<dbReference type="Gene3D" id="3.40.50.1390">
    <property type="entry name" value="Resolvase, N-terminal catalytic domain"/>
    <property type="match status" value="1"/>
</dbReference>
<sequence>MAERVYCLYRVSTAKQVDHDEQNQADIPMQRKACREFAERMGWTIVREEQETGVSGYKVSAADRDKLQLIKEHAEKGKFDILLVFMFDRLGRKSDETPFVVEWFAKKGIRVWSVNEGEQRFESHTDRLTNYIRFWQADGESQKTSIRTKTALGQMVQEGRFRGGTAPYGYHLEKSGIINKRKHEVNKLVIDEEEAEVVRMMFNLCVSAGYGRWRLAMFLNDKGIKTRNGTNWHDASVGAILHNVMYEGILRSGTTYSEPFQELQIIEPSTFDLVQKLMTERAYEKNEERTAPLNTAGQSLLSGNVFCGHCGGRLVLTTNGKVVKLANGERKGVKRIRYICYNKTRRRLDCDGQTGYTMHILDEAVTQVLHQIFDRMSSASDNVILGSTEDRRMTELRAEVKRAKAENSKATTEYESIKAEMVKVVLGKSNMPKDVLTEVVNECRDKVIATSERLTALTAELERGNARVSEMRSELSRIRTWSEIFDDSDMEVKKMIANYIIKRVNVFKGYKLDIELNLNVQQFLNGLDSISDDKESRPAVAS</sequence>
<dbReference type="InterPro" id="IPR011109">
    <property type="entry name" value="DNA_bind_recombinase_dom"/>
</dbReference>
<dbReference type="GO" id="GO:0003677">
    <property type="term" value="F:DNA binding"/>
    <property type="evidence" value="ECO:0007669"/>
    <property type="project" value="InterPro"/>
</dbReference>
<dbReference type="SMART" id="SM00857">
    <property type="entry name" value="Resolvase"/>
    <property type="match status" value="1"/>
</dbReference>
<dbReference type="GO" id="GO:0000150">
    <property type="term" value="F:DNA strand exchange activity"/>
    <property type="evidence" value="ECO:0007669"/>
    <property type="project" value="InterPro"/>
</dbReference>
<dbReference type="EMBL" id="VSSQ01001285">
    <property type="protein sequence ID" value="MPM06970.1"/>
    <property type="molecule type" value="Genomic_DNA"/>
</dbReference>
<dbReference type="Pfam" id="PF13408">
    <property type="entry name" value="Zn_ribbon_recom"/>
    <property type="match status" value="1"/>
</dbReference>
<dbReference type="InterPro" id="IPR038109">
    <property type="entry name" value="DNA_bind_recomb_sf"/>
</dbReference>
<protein>
    <submittedName>
        <fullName evidence="4">Uncharacterized protein</fullName>
    </submittedName>
</protein>
<feature type="coiled-coil region" evidence="1">
    <location>
        <begin position="393"/>
        <end position="420"/>
    </location>
</feature>
<dbReference type="InterPro" id="IPR036162">
    <property type="entry name" value="Resolvase-like_N_sf"/>
</dbReference>
<dbReference type="CDD" id="cd00338">
    <property type="entry name" value="Ser_Recombinase"/>
    <property type="match status" value="1"/>
</dbReference>
<organism evidence="4">
    <name type="scientific">bioreactor metagenome</name>
    <dbReference type="NCBI Taxonomy" id="1076179"/>
    <lineage>
        <taxon>unclassified sequences</taxon>
        <taxon>metagenomes</taxon>
        <taxon>ecological metagenomes</taxon>
    </lineage>
</organism>
<dbReference type="Gene3D" id="3.90.1750.20">
    <property type="entry name" value="Putative Large Serine Recombinase, Chain B, Domain 2"/>
    <property type="match status" value="1"/>
</dbReference>
<dbReference type="PANTHER" id="PTHR30461:SF23">
    <property type="entry name" value="DNA RECOMBINASE-RELATED"/>
    <property type="match status" value="1"/>
</dbReference>
<comment type="caution">
    <text evidence="4">The sequence shown here is derived from an EMBL/GenBank/DDBJ whole genome shotgun (WGS) entry which is preliminary data.</text>
</comment>
<name>A0A644WSY3_9ZZZZ</name>
<evidence type="ECO:0000259" key="2">
    <source>
        <dbReference type="PROSITE" id="PS51736"/>
    </source>
</evidence>
<proteinExistence type="predicted"/>
<evidence type="ECO:0000259" key="3">
    <source>
        <dbReference type="PROSITE" id="PS51737"/>
    </source>
</evidence>
<feature type="domain" description="Recombinase" evidence="3">
    <location>
        <begin position="167"/>
        <end position="284"/>
    </location>
</feature>
<dbReference type="Pfam" id="PF00239">
    <property type="entry name" value="Resolvase"/>
    <property type="match status" value="1"/>
</dbReference>
<dbReference type="InterPro" id="IPR050639">
    <property type="entry name" value="SSR_resolvase"/>
</dbReference>
<dbReference type="Pfam" id="PF07508">
    <property type="entry name" value="Recombinase"/>
    <property type="match status" value="1"/>
</dbReference>
<keyword evidence="1" id="KW-0175">Coiled coil</keyword>
<dbReference type="AlphaFoldDB" id="A0A644WSY3"/>
<dbReference type="SUPFAM" id="SSF53041">
    <property type="entry name" value="Resolvase-like"/>
    <property type="match status" value="1"/>
</dbReference>
<dbReference type="PROSITE" id="PS51737">
    <property type="entry name" value="RECOMBINASE_DNA_BIND"/>
    <property type="match status" value="1"/>
</dbReference>
<dbReference type="InterPro" id="IPR006119">
    <property type="entry name" value="Resolv_N"/>
</dbReference>
<reference evidence="4" key="1">
    <citation type="submission" date="2019-08" db="EMBL/GenBank/DDBJ databases">
        <authorList>
            <person name="Kucharzyk K."/>
            <person name="Murdoch R.W."/>
            <person name="Higgins S."/>
            <person name="Loffler F."/>
        </authorList>
    </citation>
    <scope>NUCLEOTIDE SEQUENCE</scope>
</reference>
<accession>A0A644WSY3</accession>